<dbReference type="Proteomes" id="UP001156441">
    <property type="component" value="Unassembled WGS sequence"/>
</dbReference>
<feature type="domain" description="Mycothiol-dependent maleylpyruvate isomerase metal-binding" evidence="2">
    <location>
        <begin position="8"/>
        <end position="132"/>
    </location>
</feature>
<dbReference type="RefSeq" id="WP_260189265.1">
    <property type="nucleotide sequence ID" value="NZ_JAFFZE010000004.1"/>
</dbReference>
<dbReference type="InterPro" id="IPR017520">
    <property type="entry name" value="CHP03086"/>
</dbReference>
<dbReference type="SUPFAM" id="SSF109854">
    <property type="entry name" value="DinB/YfiT-like putative metalloenzymes"/>
    <property type="match status" value="1"/>
</dbReference>
<dbReference type="InterPro" id="IPR034660">
    <property type="entry name" value="DinB/YfiT-like"/>
</dbReference>
<gene>
    <name evidence="3" type="ORF">JT362_02085</name>
</gene>
<sequence>MELLEQYRLAQDGFDAVVAAVPADRWDAPSACAEWTVRDVVGHVVWGQRQMRAWATESPDPERTGAPGSPRPGVLAGTDPVGTWRAARAESVPALTPAALARVTSITGIGEVPLAAVVTLLLTDTVAHTWDVGHAVGARVELDPVLVAVAFDWARAHVVRRPGFFGPERTPPEDADEQTRMLAYLGRASWEPVPA</sequence>
<dbReference type="Pfam" id="PF11716">
    <property type="entry name" value="MDMPI_N"/>
    <property type="match status" value="1"/>
</dbReference>
<evidence type="ECO:0000259" key="2">
    <source>
        <dbReference type="Pfam" id="PF11716"/>
    </source>
</evidence>
<comment type="caution">
    <text evidence="3">The sequence shown here is derived from an EMBL/GenBank/DDBJ whole genome shotgun (WGS) entry which is preliminary data.</text>
</comment>
<name>A0ABT2J228_9PSEU</name>
<proteinExistence type="predicted"/>
<keyword evidence="4" id="KW-1185">Reference proteome</keyword>
<protein>
    <submittedName>
        <fullName evidence="3">TIGR03086 family protein</fullName>
    </submittedName>
</protein>
<evidence type="ECO:0000313" key="3">
    <source>
        <dbReference type="EMBL" id="MCT2581909.1"/>
    </source>
</evidence>
<dbReference type="NCBIfam" id="TIGR03083">
    <property type="entry name" value="maleylpyruvate isomerase family mycothiol-dependent enzyme"/>
    <property type="match status" value="1"/>
</dbReference>
<organism evidence="3 4">
    <name type="scientific">Actinophytocola gossypii</name>
    <dbReference type="NCBI Taxonomy" id="2812003"/>
    <lineage>
        <taxon>Bacteria</taxon>
        <taxon>Bacillati</taxon>
        <taxon>Actinomycetota</taxon>
        <taxon>Actinomycetes</taxon>
        <taxon>Pseudonocardiales</taxon>
        <taxon>Pseudonocardiaceae</taxon>
    </lineage>
</organism>
<dbReference type="Gene3D" id="1.20.120.450">
    <property type="entry name" value="dinb family like domain"/>
    <property type="match status" value="1"/>
</dbReference>
<evidence type="ECO:0000256" key="1">
    <source>
        <dbReference type="SAM" id="MobiDB-lite"/>
    </source>
</evidence>
<evidence type="ECO:0000313" key="4">
    <source>
        <dbReference type="Proteomes" id="UP001156441"/>
    </source>
</evidence>
<dbReference type="EMBL" id="JAFFZE010000004">
    <property type="protein sequence ID" value="MCT2581909.1"/>
    <property type="molecule type" value="Genomic_DNA"/>
</dbReference>
<feature type="region of interest" description="Disordered" evidence="1">
    <location>
        <begin position="55"/>
        <end position="74"/>
    </location>
</feature>
<accession>A0ABT2J228</accession>
<reference evidence="3 4" key="1">
    <citation type="submission" date="2021-02" db="EMBL/GenBank/DDBJ databases">
        <title>Actinophytocola xerophila sp. nov., isolated from soil of cotton cropping field.</title>
        <authorList>
            <person name="Huang R."/>
            <person name="Chen X."/>
            <person name="Ge X."/>
            <person name="Liu W."/>
        </authorList>
    </citation>
    <scope>NUCLEOTIDE SEQUENCE [LARGE SCALE GENOMIC DNA]</scope>
    <source>
        <strain evidence="3 4">S1-96</strain>
    </source>
</reference>
<dbReference type="InterPro" id="IPR017517">
    <property type="entry name" value="Maleyloyr_isom"/>
</dbReference>
<dbReference type="InterPro" id="IPR024344">
    <property type="entry name" value="MDMPI_metal-binding"/>
</dbReference>
<dbReference type="NCBIfam" id="TIGR03086">
    <property type="entry name" value="TIGR03086 family metal-binding protein"/>
    <property type="match status" value="1"/>
</dbReference>